<keyword evidence="2" id="KW-1185">Reference proteome</keyword>
<feature type="non-terminal residue" evidence="1">
    <location>
        <position position="60"/>
    </location>
</feature>
<gene>
    <name evidence="1" type="ORF">HAX54_010622</name>
</gene>
<protein>
    <submittedName>
        <fullName evidence="1">Uncharacterized protein</fullName>
    </submittedName>
</protein>
<accession>A0ABS8WZR2</accession>
<dbReference type="Proteomes" id="UP000823775">
    <property type="component" value="Unassembled WGS sequence"/>
</dbReference>
<organism evidence="1 2">
    <name type="scientific">Datura stramonium</name>
    <name type="common">Jimsonweed</name>
    <name type="synonym">Common thornapple</name>
    <dbReference type="NCBI Taxonomy" id="4076"/>
    <lineage>
        <taxon>Eukaryota</taxon>
        <taxon>Viridiplantae</taxon>
        <taxon>Streptophyta</taxon>
        <taxon>Embryophyta</taxon>
        <taxon>Tracheophyta</taxon>
        <taxon>Spermatophyta</taxon>
        <taxon>Magnoliopsida</taxon>
        <taxon>eudicotyledons</taxon>
        <taxon>Gunneridae</taxon>
        <taxon>Pentapetalae</taxon>
        <taxon>asterids</taxon>
        <taxon>lamiids</taxon>
        <taxon>Solanales</taxon>
        <taxon>Solanaceae</taxon>
        <taxon>Solanoideae</taxon>
        <taxon>Datureae</taxon>
        <taxon>Datura</taxon>
    </lineage>
</organism>
<dbReference type="EMBL" id="JACEIK010015894">
    <property type="protein sequence ID" value="MCE3217149.1"/>
    <property type="molecule type" value="Genomic_DNA"/>
</dbReference>
<comment type="caution">
    <text evidence="1">The sequence shown here is derived from an EMBL/GenBank/DDBJ whole genome shotgun (WGS) entry which is preliminary data.</text>
</comment>
<name>A0ABS8WZR2_DATST</name>
<proteinExistence type="predicted"/>
<reference evidence="1 2" key="1">
    <citation type="journal article" date="2021" name="BMC Genomics">
        <title>Datura genome reveals duplications of psychoactive alkaloid biosynthetic genes and high mutation rate following tissue culture.</title>
        <authorList>
            <person name="Rajewski A."/>
            <person name="Carter-House D."/>
            <person name="Stajich J."/>
            <person name="Litt A."/>
        </authorList>
    </citation>
    <scope>NUCLEOTIDE SEQUENCE [LARGE SCALE GENOMIC DNA]</scope>
    <source>
        <strain evidence="1">AR-01</strain>
    </source>
</reference>
<evidence type="ECO:0000313" key="1">
    <source>
        <dbReference type="EMBL" id="MCE3217149.1"/>
    </source>
</evidence>
<sequence length="60" mass="6844">MANMKLLEYIRQNCNEFSSLADDPSLKDLFDEAYREGKMGSDSMATLLGILGLYQYVFII</sequence>
<evidence type="ECO:0000313" key="2">
    <source>
        <dbReference type="Proteomes" id="UP000823775"/>
    </source>
</evidence>